<protein>
    <submittedName>
        <fullName evidence="1">Uncharacterized protein</fullName>
    </submittedName>
</protein>
<sequence>MRTPTIAHTLAEDVQILLDGYTADDGTKFNRKYTRDAERINNSYDLQPRLVDIYREVHSTALRIEALKDRATALGLTPLAEQLDAASTAARRLMSGVAAAAVATASDTA</sequence>
<dbReference type="RefSeq" id="WP_071365702.1">
    <property type="nucleotide sequence ID" value="NZ_MLYP01000023.1"/>
</dbReference>
<comment type="caution">
    <text evidence="1">The sequence shown here is derived from an EMBL/GenBank/DDBJ whole genome shotgun (WGS) entry which is preliminary data.</text>
</comment>
<gene>
    <name evidence="1" type="ORF">BIV24_09135</name>
</gene>
<name>A0A1S2PR79_9ACTN</name>
<evidence type="ECO:0000313" key="1">
    <source>
        <dbReference type="EMBL" id="OIJ95434.1"/>
    </source>
</evidence>
<dbReference type="EMBL" id="MLYP01000023">
    <property type="protein sequence ID" value="OIJ95434.1"/>
    <property type="molecule type" value="Genomic_DNA"/>
</dbReference>
<proteinExistence type="predicted"/>
<organism evidence="1 2">
    <name type="scientific">Streptomyces colonosanans</name>
    <dbReference type="NCBI Taxonomy" id="1428652"/>
    <lineage>
        <taxon>Bacteria</taxon>
        <taxon>Bacillati</taxon>
        <taxon>Actinomycetota</taxon>
        <taxon>Actinomycetes</taxon>
        <taxon>Kitasatosporales</taxon>
        <taxon>Streptomycetaceae</taxon>
        <taxon>Streptomyces</taxon>
    </lineage>
</organism>
<reference evidence="1 2" key="1">
    <citation type="submission" date="2016-10" db="EMBL/GenBank/DDBJ databases">
        <title>Genome sequence of Streptomyces sp. MUSC 93.</title>
        <authorList>
            <person name="Lee L.-H."/>
            <person name="Ser H.-L."/>
            <person name="Law J.W.-F."/>
        </authorList>
    </citation>
    <scope>NUCLEOTIDE SEQUENCE [LARGE SCALE GENOMIC DNA]</scope>
    <source>
        <strain evidence="1 2">MUSC 93</strain>
    </source>
</reference>
<keyword evidence="2" id="KW-1185">Reference proteome</keyword>
<dbReference type="Proteomes" id="UP000179935">
    <property type="component" value="Unassembled WGS sequence"/>
</dbReference>
<evidence type="ECO:0000313" key="2">
    <source>
        <dbReference type="Proteomes" id="UP000179935"/>
    </source>
</evidence>
<dbReference type="STRING" id="1428652.BIV24_09135"/>
<accession>A0A1S2PR79</accession>
<dbReference type="AlphaFoldDB" id="A0A1S2PR79"/>